<evidence type="ECO:0000256" key="4">
    <source>
        <dbReference type="ARBA" id="ARBA00022679"/>
    </source>
</evidence>
<dbReference type="InterPro" id="IPR043519">
    <property type="entry name" value="NT_sf"/>
</dbReference>
<dbReference type="InterPro" id="IPR001667">
    <property type="entry name" value="DDH_dom"/>
</dbReference>
<dbReference type="SMART" id="SM00116">
    <property type="entry name" value="CBS"/>
    <property type="match status" value="2"/>
</dbReference>
<dbReference type="InterPro" id="IPR052390">
    <property type="entry name" value="tRNA_nt/polyA_polymerase"/>
</dbReference>
<dbReference type="Pfam" id="PF01368">
    <property type="entry name" value="DHH"/>
    <property type="match status" value="1"/>
</dbReference>
<dbReference type="Gene3D" id="3.10.310.30">
    <property type="match status" value="1"/>
</dbReference>
<dbReference type="Gene3D" id="1.10.3090.10">
    <property type="entry name" value="cca-adding enzyme, domain 2"/>
    <property type="match status" value="1"/>
</dbReference>
<comment type="similarity">
    <text evidence="2 12">Belongs to the tRNA nucleotidyltransferase/poly(A) polymerase family.</text>
</comment>
<keyword evidence="4 12" id="KW-0808">Transferase</keyword>
<dbReference type="SUPFAM" id="SSF81301">
    <property type="entry name" value="Nucleotidyltransferase"/>
    <property type="match status" value="1"/>
</dbReference>
<dbReference type="SUPFAM" id="SSF54631">
    <property type="entry name" value="CBS-domain pair"/>
    <property type="match status" value="1"/>
</dbReference>
<dbReference type="EMBL" id="CAJNBJ010000001">
    <property type="protein sequence ID" value="CAE6689563.1"/>
    <property type="molecule type" value="Genomic_DNA"/>
</dbReference>
<dbReference type="InterPro" id="IPR032828">
    <property type="entry name" value="PolyA_RNA-bd"/>
</dbReference>
<dbReference type="PANTHER" id="PTHR47788:SF1">
    <property type="entry name" value="A-ADDING TRNA NUCLEOTIDYLTRANSFERASE"/>
    <property type="match status" value="1"/>
</dbReference>
<evidence type="ECO:0000259" key="13">
    <source>
        <dbReference type="PROSITE" id="PS51371"/>
    </source>
</evidence>
<gene>
    <name evidence="14" type="ORF">NSPZN2_10151</name>
</gene>
<keyword evidence="9" id="KW-0460">Magnesium</keyword>
<dbReference type="InterPro" id="IPR046342">
    <property type="entry name" value="CBS_dom_sf"/>
</dbReference>
<protein>
    <submittedName>
        <fullName evidence="14">tRNA nucleotidyltransferase, A-adding</fullName>
        <ecNumber evidence="14">2.7.7.-</ecNumber>
    </submittedName>
</protein>
<dbReference type="InterPro" id="IPR038763">
    <property type="entry name" value="DHH_sf"/>
</dbReference>
<keyword evidence="11" id="KW-0129">CBS domain</keyword>
<dbReference type="RefSeq" id="WP_213040090.1">
    <property type="nucleotide sequence ID" value="NZ_CAJNBJ010000001.1"/>
</dbReference>
<dbReference type="Pfam" id="PF02272">
    <property type="entry name" value="DHHA1"/>
    <property type="match status" value="1"/>
</dbReference>
<keyword evidence="10 12" id="KW-0694">RNA-binding</keyword>
<dbReference type="InterPro" id="IPR003156">
    <property type="entry name" value="DHHA1_dom"/>
</dbReference>
<proteinExistence type="inferred from homology"/>
<evidence type="ECO:0000256" key="2">
    <source>
        <dbReference type="ARBA" id="ARBA00007265"/>
    </source>
</evidence>
<evidence type="ECO:0000256" key="1">
    <source>
        <dbReference type="ARBA" id="ARBA00001946"/>
    </source>
</evidence>
<accession>A0ABM8QCK1</accession>
<keyword evidence="15" id="KW-1185">Reference proteome</keyword>
<dbReference type="PANTHER" id="PTHR47788">
    <property type="entry name" value="POLYA POLYMERASE"/>
    <property type="match status" value="1"/>
</dbReference>
<dbReference type="CDD" id="cd05398">
    <property type="entry name" value="NT_ClassII-CCAase"/>
    <property type="match status" value="1"/>
</dbReference>
<dbReference type="Pfam" id="PF12627">
    <property type="entry name" value="PolyA_pol_RNAbd"/>
    <property type="match status" value="1"/>
</dbReference>
<keyword evidence="8" id="KW-0547">Nucleotide-binding</keyword>
<dbReference type="Proteomes" id="UP000675880">
    <property type="component" value="Unassembled WGS sequence"/>
</dbReference>
<dbReference type="InterPro" id="IPR000644">
    <property type="entry name" value="CBS_dom"/>
</dbReference>
<dbReference type="PROSITE" id="PS51371">
    <property type="entry name" value="CBS"/>
    <property type="match status" value="2"/>
</dbReference>
<evidence type="ECO:0000256" key="8">
    <source>
        <dbReference type="ARBA" id="ARBA00022741"/>
    </source>
</evidence>
<name>A0ABM8QCK1_9BACT</name>
<feature type="domain" description="CBS" evidence="13">
    <location>
        <begin position="317"/>
        <end position="373"/>
    </location>
</feature>
<evidence type="ECO:0000313" key="15">
    <source>
        <dbReference type="Proteomes" id="UP000675880"/>
    </source>
</evidence>
<keyword evidence="7" id="KW-0479">Metal-binding</keyword>
<dbReference type="Gene3D" id="3.10.580.10">
    <property type="entry name" value="CBS-domain"/>
    <property type="match status" value="1"/>
</dbReference>
<comment type="cofactor">
    <cofactor evidence="1">
        <name>Mg(2+)</name>
        <dbReference type="ChEBI" id="CHEBI:18420"/>
    </cofactor>
</comment>
<dbReference type="Pfam" id="PF00571">
    <property type="entry name" value="CBS"/>
    <property type="match status" value="2"/>
</dbReference>
<evidence type="ECO:0000256" key="6">
    <source>
        <dbReference type="ARBA" id="ARBA00022695"/>
    </source>
</evidence>
<keyword evidence="6 14" id="KW-0548">Nucleotidyltransferase</keyword>
<organism evidence="14 15">
    <name type="scientific">Nitrospira defluvii</name>
    <dbReference type="NCBI Taxonomy" id="330214"/>
    <lineage>
        <taxon>Bacteria</taxon>
        <taxon>Pseudomonadati</taxon>
        <taxon>Nitrospirota</taxon>
        <taxon>Nitrospiria</taxon>
        <taxon>Nitrospirales</taxon>
        <taxon>Nitrospiraceae</taxon>
        <taxon>Nitrospira</taxon>
    </lineage>
</organism>
<keyword evidence="5" id="KW-0819">tRNA processing</keyword>
<dbReference type="EC" id="2.7.7.-" evidence="14"/>
<dbReference type="GO" id="GO:0016779">
    <property type="term" value="F:nucleotidyltransferase activity"/>
    <property type="evidence" value="ECO:0007669"/>
    <property type="project" value="UniProtKB-KW"/>
</dbReference>
<evidence type="ECO:0000256" key="10">
    <source>
        <dbReference type="ARBA" id="ARBA00022884"/>
    </source>
</evidence>
<sequence length="892" mass="99416">MDLITTHVNADFDGFASMVAARKLYPGAVLVLPGGAQESVRNFLATHNWEMARLKDVALERVRRLVLVDVQEPDRLGPLHVLSSRGDVDVHLFDHHGVEETAKQPLWPSVSQRHVESVGATTTLLIEQLQRRQIPLTTDEATVLALGLYEETGSFVYPSTTPRDVEAAAFVLRAGADLRVVAETLQHPLDPDLIALLNDLLQSGEIYYLEGRKILVASSAYDRYTGDLAEAVQRLAELQGLDAVIVAIALQEKVEVIGRSRRPEIDVAWIAREFGGGGHAVAAAASVKGRTLVEVQQHLTELLTQRYRPTLLARDVMTTPVKSIAEEATIAEAERAMTTYGVNVLPVVDRKGQYLGTIARETIQKALFHHLEAHCVGDWASSGQYTAQPETPFHDIETKMIELNQRFVPVLSEGKTVGVITRTDLLRSLHDDVLAGGRGKPKSLMGLESTGGVRRRDLKGLLRDRLPDAVHDLLRMSGELGERLGVSVYVVGGFVRDLLLGIDNLDVDLVVEGDGIAFARALAKENGGKLKAHERFGTAVVHLPDGFKLDVATARTEYYEYPTALPTVEQSSMKKDLYRRDFTINTLAVALRPRQFGQLIDFYGGQRDLKERLIRVLHSLSFVEDPTRVFRAIRFELRFNFQLSKETLALIKGAVKMELFHRLSGQRLLDELRLLFSERTPRHAVRRLSELDLLRFIHPKLTWSNRLDRRLIEVEAALDWYKLSCLDRPISGWLVYAMALAEAMPDQAVHDMLKRFPFADAERTALNEARFLTQPACRTLSRRAPPKPSETVRVLTGLSEECLVFLLAQSLTDSAKRQLSLFLTTYRNVKPALTGKELNALGLKPGPLYRTILARLTEARLDGEVKSEAEERALVKECVDQGRGRSKTSGGP</sequence>
<evidence type="ECO:0000313" key="14">
    <source>
        <dbReference type="EMBL" id="CAE6689563.1"/>
    </source>
</evidence>
<dbReference type="SUPFAM" id="SSF81891">
    <property type="entry name" value="Poly A polymerase C-terminal region-like"/>
    <property type="match status" value="1"/>
</dbReference>
<dbReference type="Pfam" id="PF01743">
    <property type="entry name" value="PolyA_pol"/>
    <property type="match status" value="1"/>
</dbReference>
<evidence type="ECO:0000256" key="7">
    <source>
        <dbReference type="ARBA" id="ARBA00022723"/>
    </source>
</evidence>
<reference evidence="14 15" key="1">
    <citation type="submission" date="2021-02" db="EMBL/GenBank/DDBJ databases">
        <authorList>
            <person name="Han P."/>
        </authorList>
    </citation>
    <scope>NUCLEOTIDE SEQUENCE [LARGE SCALE GENOMIC DNA]</scope>
    <source>
        <strain evidence="14">Candidatus Nitrospira sp. ZN2</strain>
    </source>
</reference>
<evidence type="ECO:0000256" key="3">
    <source>
        <dbReference type="ARBA" id="ARBA00022555"/>
    </source>
</evidence>
<keyword evidence="3" id="KW-0820">tRNA-binding</keyword>
<dbReference type="Gene3D" id="3.90.1640.10">
    <property type="entry name" value="inorganic pyrophosphatase (n-terminal core)"/>
    <property type="match status" value="1"/>
</dbReference>
<evidence type="ECO:0000256" key="12">
    <source>
        <dbReference type="RuleBase" id="RU003953"/>
    </source>
</evidence>
<dbReference type="SUPFAM" id="SSF64182">
    <property type="entry name" value="DHH phosphoesterases"/>
    <property type="match status" value="1"/>
</dbReference>
<evidence type="ECO:0000256" key="11">
    <source>
        <dbReference type="PROSITE-ProRule" id="PRU00703"/>
    </source>
</evidence>
<evidence type="ECO:0000256" key="5">
    <source>
        <dbReference type="ARBA" id="ARBA00022694"/>
    </source>
</evidence>
<feature type="domain" description="CBS" evidence="13">
    <location>
        <begin position="380"/>
        <end position="436"/>
    </location>
</feature>
<dbReference type="InterPro" id="IPR002646">
    <property type="entry name" value="PolA_pol_head_dom"/>
</dbReference>
<dbReference type="Gene3D" id="3.30.460.10">
    <property type="entry name" value="Beta Polymerase, domain 2"/>
    <property type="match status" value="1"/>
</dbReference>
<comment type="caution">
    <text evidence="14">The sequence shown here is derived from an EMBL/GenBank/DDBJ whole genome shotgun (WGS) entry which is preliminary data.</text>
</comment>
<evidence type="ECO:0000256" key="9">
    <source>
        <dbReference type="ARBA" id="ARBA00022842"/>
    </source>
</evidence>